<reference evidence="4 5" key="1">
    <citation type="journal article" date="2016" name="Mol. Biol. Evol.">
        <title>Comparative Genomics of Early-Diverging Mushroom-Forming Fungi Provides Insights into the Origins of Lignocellulose Decay Capabilities.</title>
        <authorList>
            <person name="Nagy L.G."/>
            <person name="Riley R."/>
            <person name="Tritt A."/>
            <person name="Adam C."/>
            <person name="Daum C."/>
            <person name="Floudas D."/>
            <person name="Sun H."/>
            <person name="Yadav J.S."/>
            <person name="Pangilinan J."/>
            <person name="Larsson K.H."/>
            <person name="Matsuura K."/>
            <person name="Barry K."/>
            <person name="Labutti K."/>
            <person name="Kuo R."/>
            <person name="Ohm R.A."/>
            <person name="Bhattacharya S.S."/>
            <person name="Shirouzu T."/>
            <person name="Yoshinaga Y."/>
            <person name="Martin F.M."/>
            <person name="Grigoriev I.V."/>
            <person name="Hibbett D.S."/>
        </authorList>
    </citation>
    <scope>NUCLEOTIDE SEQUENCE [LARGE SCALE GENOMIC DNA]</scope>
    <source>
        <strain evidence="4 5">HHB12733</strain>
    </source>
</reference>
<dbReference type="PROSITE" id="PS50213">
    <property type="entry name" value="FAS1"/>
    <property type="match status" value="2"/>
</dbReference>
<dbReference type="InParanoid" id="A0A165GE23"/>
<keyword evidence="1" id="KW-0472">Membrane</keyword>
<evidence type="ECO:0000313" key="4">
    <source>
        <dbReference type="EMBL" id="KZT57951.1"/>
    </source>
</evidence>
<organism evidence="4 5">
    <name type="scientific">Calocera cornea HHB12733</name>
    <dbReference type="NCBI Taxonomy" id="1353952"/>
    <lineage>
        <taxon>Eukaryota</taxon>
        <taxon>Fungi</taxon>
        <taxon>Dikarya</taxon>
        <taxon>Basidiomycota</taxon>
        <taxon>Agaricomycotina</taxon>
        <taxon>Dacrymycetes</taxon>
        <taxon>Dacrymycetales</taxon>
        <taxon>Dacrymycetaceae</taxon>
        <taxon>Calocera</taxon>
    </lineage>
</organism>
<keyword evidence="5" id="KW-1185">Reference proteome</keyword>
<evidence type="ECO:0000256" key="2">
    <source>
        <dbReference type="SAM" id="SignalP"/>
    </source>
</evidence>
<feature type="chain" id="PRO_5007858121" evidence="2">
    <location>
        <begin position="19"/>
        <end position="395"/>
    </location>
</feature>
<dbReference type="Gene3D" id="2.30.180.10">
    <property type="entry name" value="FAS1 domain"/>
    <property type="match status" value="2"/>
</dbReference>
<dbReference type="Pfam" id="PF02469">
    <property type="entry name" value="Fasciclin"/>
    <property type="match status" value="2"/>
</dbReference>
<dbReference type="InterPro" id="IPR000782">
    <property type="entry name" value="FAS1_domain"/>
</dbReference>
<dbReference type="GO" id="GO:0005615">
    <property type="term" value="C:extracellular space"/>
    <property type="evidence" value="ECO:0007669"/>
    <property type="project" value="TreeGrafter"/>
</dbReference>
<proteinExistence type="predicted"/>
<dbReference type="InterPro" id="IPR050904">
    <property type="entry name" value="Adhesion/Biosynth-related"/>
</dbReference>
<sequence>MRSPRFALLALLPALSLAQNATNSSSAASYVAGLLGALQSLNLTMLEQAAVSLANTTTGAALLAALPEGNKTIFAPNDAAFSMVPANITSNLAELGDILMYHFVSGAFNATQFAMSPNHTIMRTFLNDSALVQLEANKSQVLVAENMGGEVMLLNQPQNVTVLSSATYENLVIHVIDNVLSVPPALTDLTTANISALLSAAESTNLADPVIASHGLTIFAPTDMALTGALSALGEAATNLTLIQAVLGNHIVNGTTLYSSSLMSGSNLTSASGEPLMTMSNSSGMFVMSANSTAKVVQSDILIENGVVHLIDGVLLNPMSDPSAAASAYSMATGAAATQTAMETGAVGATGAAAGASPSSSGSGSSGSGAMGLTAGVWSAGLAAIGALAGAMLLL</sequence>
<feature type="transmembrane region" description="Helical" evidence="1">
    <location>
        <begin position="370"/>
        <end position="394"/>
    </location>
</feature>
<dbReference type="GO" id="GO:0000329">
    <property type="term" value="C:fungal-type vacuole membrane"/>
    <property type="evidence" value="ECO:0007669"/>
    <property type="project" value="TreeGrafter"/>
</dbReference>
<dbReference type="SMART" id="SM00554">
    <property type="entry name" value="FAS1"/>
    <property type="match status" value="2"/>
</dbReference>
<dbReference type="GO" id="GO:0016236">
    <property type="term" value="P:macroautophagy"/>
    <property type="evidence" value="ECO:0007669"/>
    <property type="project" value="TreeGrafter"/>
</dbReference>
<feature type="signal peptide" evidence="2">
    <location>
        <begin position="1"/>
        <end position="18"/>
    </location>
</feature>
<dbReference type="STRING" id="1353952.A0A165GE23"/>
<gene>
    <name evidence="4" type="ORF">CALCODRAFT_523827</name>
</gene>
<dbReference type="SUPFAM" id="SSF82153">
    <property type="entry name" value="FAS1 domain"/>
    <property type="match status" value="2"/>
</dbReference>
<dbReference type="InterPro" id="IPR036378">
    <property type="entry name" value="FAS1_dom_sf"/>
</dbReference>
<name>A0A165GE23_9BASI</name>
<dbReference type="AlphaFoldDB" id="A0A165GE23"/>
<keyword evidence="1" id="KW-0812">Transmembrane</keyword>
<dbReference type="OrthoDB" id="286301at2759"/>
<feature type="domain" description="FAS1" evidence="3">
    <location>
        <begin position="181"/>
        <end position="315"/>
    </location>
</feature>
<dbReference type="PANTHER" id="PTHR10900">
    <property type="entry name" value="PERIOSTIN-RELATED"/>
    <property type="match status" value="1"/>
</dbReference>
<dbReference type="PANTHER" id="PTHR10900:SF122">
    <property type="entry name" value="FAS1 DOMAIN-CONTAINING PROTEIN"/>
    <property type="match status" value="1"/>
</dbReference>
<keyword evidence="1" id="KW-1133">Transmembrane helix</keyword>
<accession>A0A165GE23</accession>
<protein>
    <submittedName>
        <fullName evidence="4">Fasciclin-domain-containing protein</fullName>
    </submittedName>
</protein>
<evidence type="ECO:0000259" key="3">
    <source>
        <dbReference type="PROSITE" id="PS50213"/>
    </source>
</evidence>
<keyword evidence="2" id="KW-0732">Signal</keyword>
<dbReference type="EMBL" id="KV423957">
    <property type="protein sequence ID" value="KZT57951.1"/>
    <property type="molecule type" value="Genomic_DNA"/>
</dbReference>
<evidence type="ECO:0000313" key="5">
    <source>
        <dbReference type="Proteomes" id="UP000076842"/>
    </source>
</evidence>
<dbReference type="Proteomes" id="UP000076842">
    <property type="component" value="Unassembled WGS sequence"/>
</dbReference>
<evidence type="ECO:0000256" key="1">
    <source>
        <dbReference type="SAM" id="Phobius"/>
    </source>
</evidence>
<feature type="domain" description="FAS1" evidence="3">
    <location>
        <begin position="18"/>
        <end position="180"/>
    </location>
</feature>